<name>A0A2R4X108_9EURY</name>
<dbReference type="Proteomes" id="UP000244727">
    <property type="component" value="Chromosome"/>
</dbReference>
<sequence length="231" mass="24323">MDRRGFLAAGAASLAGLSGCLGVIAEDAFDVGMTSNAFVPRESIAVPDHAPDWVPRGVPTHRATVGDPVVWENTGSRNHTVTAATPAHSTVEEMLDIEHTHGSGGHSGDEHHGEPTTTTESHDDHDHSHDAEPTTTTDSHEDHDHAHDSEPSGAGAADSAPYRLPTGAAFFASGGFDDEVNAVRSFVEELGGGGAISPGEQFVHTFEVPGWYHYYCIPHLAAGMVATVYVE</sequence>
<keyword evidence="4" id="KW-0186">Copper</keyword>
<keyword evidence="3" id="KW-0249">Electron transport</keyword>
<gene>
    <name evidence="7" type="ORF">HARCEL1_06970</name>
</gene>
<dbReference type="AlphaFoldDB" id="A0A2R4X108"/>
<accession>A0A2R4X108</accession>
<evidence type="ECO:0000256" key="4">
    <source>
        <dbReference type="ARBA" id="ARBA00023008"/>
    </source>
</evidence>
<keyword evidence="1" id="KW-0813">Transport</keyword>
<evidence type="ECO:0000256" key="1">
    <source>
        <dbReference type="ARBA" id="ARBA00022448"/>
    </source>
</evidence>
<proteinExistence type="predicted"/>
<evidence type="ECO:0000313" key="8">
    <source>
        <dbReference type="Proteomes" id="UP000244727"/>
    </source>
</evidence>
<feature type="domain" description="Blue (type 1) copper" evidence="6">
    <location>
        <begin position="193"/>
        <end position="231"/>
    </location>
</feature>
<feature type="region of interest" description="Disordered" evidence="5">
    <location>
        <begin position="99"/>
        <end position="161"/>
    </location>
</feature>
<dbReference type="InterPro" id="IPR028871">
    <property type="entry name" value="BlueCu_1_BS"/>
</dbReference>
<dbReference type="SUPFAM" id="SSF49503">
    <property type="entry name" value="Cupredoxins"/>
    <property type="match status" value="1"/>
</dbReference>
<dbReference type="KEGG" id="harc:HARCEL1_06970"/>
<dbReference type="PROSITE" id="PS51257">
    <property type="entry name" value="PROKAR_LIPOPROTEIN"/>
    <property type="match status" value="1"/>
</dbReference>
<keyword evidence="2" id="KW-0479">Metal-binding</keyword>
<dbReference type="InterPro" id="IPR000923">
    <property type="entry name" value="BlueCu_1"/>
</dbReference>
<dbReference type="EMBL" id="CP028858">
    <property type="protein sequence ID" value="AWB27465.1"/>
    <property type="molecule type" value="Genomic_DNA"/>
</dbReference>
<organism evidence="7 8">
    <name type="scientific">Halococcoides cellulosivorans</name>
    <dbReference type="NCBI Taxonomy" id="1679096"/>
    <lineage>
        <taxon>Archaea</taxon>
        <taxon>Methanobacteriati</taxon>
        <taxon>Methanobacteriota</taxon>
        <taxon>Stenosarchaea group</taxon>
        <taxon>Halobacteria</taxon>
        <taxon>Halobacteriales</taxon>
        <taxon>Haloarculaceae</taxon>
        <taxon>Halococcoides</taxon>
    </lineage>
</organism>
<evidence type="ECO:0000256" key="3">
    <source>
        <dbReference type="ARBA" id="ARBA00022982"/>
    </source>
</evidence>
<feature type="compositionally biased region" description="Basic and acidic residues" evidence="5">
    <location>
        <begin position="99"/>
        <end position="150"/>
    </location>
</feature>
<keyword evidence="8" id="KW-1185">Reference proteome</keyword>
<dbReference type="GO" id="GO:0009055">
    <property type="term" value="F:electron transfer activity"/>
    <property type="evidence" value="ECO:0007669"/>
    <property type="project" value="InterPro"/>
</dbReference>
<dbReference type="GeneID" id="36512235"/>
<evidence type="ECO:0000256" key="2">
    <source>
        <dbReference type="ARBA" id="ARBA00022723"/>
    </source>
</evidence>
<dbReference type="Pfam" id="PF00127">
    <property type="entry name" value="Copper-bind"/>
    <property type="match status" value="1"/>
</dbReference>
<protein>
    <recommendedName>
        <fullName evidence="6">Blue (type 1) copper domain-containing protein</fullName>
    </recommendedName>
</protein>
<dbReference type="GO" id="GO:0005507">
    <property type="term" value="F:copper ion binding"/>
    <property type="evidence" value="ECO:0007669"/>
    <property type="project" value="InterPro"/>
</dbReference>
<dbReference type="PROSITE" id="PS00196">
    <property type="entry name" value="COPPER_BLUE"/>
    <property type="match status" value="1"/>
</dbReference>
<dbReference type="RefSeq" id="WP_108381834.1">
    <property type="nucleotide sequence ID" value="NZ_CP028858.1"/>
</dbReference>
<reference evidence="7 8" key="1">
    <citation type="submission" date="2018-04" db="EMBL/GenBank/DDBJ databases">
        <title>Halococcoides cellulosivorans gen. nov., sp. nov., an extremely halophilic cellulose-utilizing haloarchaeon from hypersaline lakes.</title>
        <authorList>
            <person name="Sorokin D.Y."/>
            <person name="Toshchakov S.V."/>
            <person name="Samarov N.I."/>
            <person name="Korzhenkov A."/>
            <person name="Kublanov I.V."/>
        </authorList>
    </citation>
    <scope>NUCLEOTIDE SEQUENCE [LARGE SCALE GENOMIC DNA]</scope>
    <source>
        <strain evidence="7 8">HArcel1</strain>
    </source>
</reference>
<dbReference type="Gene3D" id="2.60.40.420">
    <property type="entry name" value="Cupredoxins - blue copper proteins"/>
    <property type="match status" value="1"/>
</dbReference>
<dbReference type="InterPro" id="IPR008972">
    <property type="entry name" value="Cupredoxin"/>
</dbReference>
<evidence type="ECO:0000259" key="6">
    <source>
        <dbReference type="Pfam" id="PF00127"/>
    </source>
</evidence>
<evidence type="ECO:0000256" key="5">
    <source>
        <dbReference type="SAM" id="MobiDB-lite"/>
    </source>
</evidence>
<evidence type="ECO:0000313" key="7">
    <source>
        <dbReference type="EMBL" id="AWB27465.1"/>
    </source>
</evidence>